<organism evidence="3 4">
    <name type="scientific">Pseudoflavonifractor capillosus</name>
    <dbReference type="NCBI Taxonomy" id="106588"/>
    <lineage>
        <taxon>Bacteria</taxon>
        <taxon>Bacillati</taxon>
        <taxon>Bacillota</taxon>
        <taxon>Clostridia</taxon>
        <taxon>Eubacteriales</taxon>
        <taxon>Oscillospiraceae</taxon>
        <taxon>Pseudoflavonifractor</taxon>
    </lineage>
</organism>
<accession>A0A921MPN4</accession>
<evidence type="ECO:0000313" key="3">
    <source>
        <dbReference type="EMBL" id="HJG87781.1"/>
    </source>
</evidence>
<feature type="region of interest" description="Disordered" evidence="1">
    <location>
        <begin position="119"/>
        <end position="152"/>
    </location>
</feature>
<evidence type="ECO:0000256" key="2">
    <source>
        <dbReference type="SAM" id="Phobius"/>
    </source>
</evidence>
<feature type="compositionally biased region" description="Acidic residues" evidence="1">
    <location>
        <begin position="139"/>
        <end position="152"/>
    </location>
</feature>
<evidence type="ECO:0000313" key="4">
    <source>
        <dbReference type="Proteomes" id="UP000760668"/>
    </source>
</evidence>
<dbReference type="Proteomes" id="UP000760668">
    <property type="component" value="Unassembled WGS sequence"/>
</dbReference>
<dbReference type="AlphaFoldDB" id="A0A921MPN4"/>
<gene>
    <name evidence="3" type="ORF">K8V01_12320</name>
</gene>
<dbReference type="RefSeq" id="WP_295369719.1">
    <property type="nucleotide sequence ID" value="NZ_DYUC01000125.1"/>
</dbReference>
<keyword evidence="2" id="KW-0472">Membrane</keyword>
<feature type="transmembrane region" description="Helical" evidence="2">
    <location>
        <begin position="75"/>
        <end position="102"/>
    </location>
</feature>
<feature type="transmembrane region" description="Helical" evidence="2">
    <location>
        <begin position="35"/>
        <end position="55"/>
    </location>
</feature>
<feature type="compositionally biased region" description="Low complexity" evidence="1">
    <location>
        <begin position="122"/>
        <end position="134"/>
    </location>
</feature>
<evidence type="ECO:0000256" key="1">
    <source>
        <dbReference type="SAM" id="MobiDB-lite"/>
    </source>
</evidence>
<sequence>MMLKRELLRLGLCAAAGLVIGLLCAGPGAMAPSALYAIGLFYGIRFVLPALLGALKTFGNAGIMSIVFKNPIGILILIFLCILVVSVIITVAWIAGVIIAVLRLRQAWQEDRAMGAPFHFPSSGRSRSRTGNSAGREEGWDDGDWNSGGWED</sequence>
<keyword evidence="2" id="KW-0812">Transmembrane</keyword>
<protein>
    <submittedName>
        <fullName evidence="3">Uncharacterized protein</fullName>
    </submittedName>
</protein>
<name>A0A921MPN4_9FIRM</name>
<reference evidence="3" key="1">
    <citation type="journal article" date="2021" name="PeerJ">
        <title>Extensive microbial diversity within the chicken gut microbiome revealed by metagenomics and culture.</title>
        <authorList>
            <person name="Gilroy R."/>
            <person name="Ravi A."/>
            <person name="Getino M."/>
            <person name="Pursley I."/>
            <person name="Horton D.L."/>
            <person name="Alikhan N.F."/>
            <person name="Baker D."/>
            <person name="Gharbi K."/>
            <person name="Hall N."/>
            <person name="Watson M."/>
            <person name="Adriaenssens E.M."/>
            <person name="Foster-Nyarko E."/>
            <person name="Jarju S."/>
            <person name="Secka A."/>
            <person name="Antonio M."/>
            <person name="Oren A."/>
            <person name="Chaudhuri R.R."/>
            <person name="La Ragione R."/>
            <person name="Hildebrand F."/>
            <person name="Pallen M.J."/>
        </authorList>
    </citation>
    <scope>NUCLEOTIDE SEQUENCE</scope>
    <source>
        <strain evidence="3">CHK179-5677</strain>
    </source>
</reference>
<dbReference type="EMBL" id="DYUC01000125">
    <property type="protein sequence ID" value="HJG87781.1"/>
    <property type="molecule type" value="Genomic_DNA"/>
</dbReference>
<proteinExistence type="predicted"/>
<keyword evidence="2" id="KW-1133">Transmembrane helix</keyword>
<comment type="caution">
    <text evidence="3">The sequence shown here is derived from an EMBL/GenBank/DDBJ whole genome shotgun (WGS) entry which is preliminary data.</text>
</comment>
<reference evidence="3" key="2">
    <citation type="submission" date="2021-09" db="EMBL/GenBank/DDBJ databases">
        <authorList>
            <person name="Gilroy R."/>
        </authorList>
    </citation>
    <scope>NUCLEOTIDE SEQUENCE</scope>
    <source>
        <strain evidence="3">CHK179-5677</strain>
    </source>
</reference>